<dbReference type="AlphaFoldDB" id="A0A6M3X5L5"/>
<organism evidence="2">
    <name type="scientific">viral metagenome</name>
    <dbReference type="NCBI Taxonomy" id="1070528"/>
    <lineage>
        <taxon>unclassified sequences</taxon>
        <taxon>metagenomes</taxon>
        <taxon>organismal metagenomes</taxon>
    </lineage>
</organism>
<name>A0A6M3X5L5_9ZZZZ</name>
<evidence type="ECO:0000256" key="1">
    <source>
        <dbReference type="SAM" id="MobiDB-lite"/>
    </source>
</evidence>
<protein>
    <submittedName>
        <fullName evidence="2">Uncharacterized protein</fullName>
    </submittedName>
</protein>
<reference evidence="2" key="1">
    <citation type="submission" date="2020-03" db="EMBL/GenBank/DDBJ databases">
        <title>The deep terrestrial virosphere.</title>
        <authorList>
            <person name="Holmfeldt K."/>
            <person name="Nilsson E."/>
            <person name="Simone D."/>
            <person name="Lopez-Fernandez M."/>
            <person name="Wu X."/>
            <person name="de Brujin I."/>
            <person name="Lundin D."/>
            <person name="Andersson A."/>
            <person name="Bertilsson S."/>
            <person name="Dopson M."/>
        </authorList>
    </citation>
    <scope>NUCLEOTIDE SEQUENCE</scope>
    <source>
        <strain evidence="2">MM171B02622</strain>
    </source>
</reference>
<gene>
    <name evidence="2" type="ORF">MM171B02622_0003</name>
</gene>
<feature type="region of interest" description="Disordered" evidence="1">
    <location>
        <begin position="42"/>
        <end position="67"/>
    </location>
</feature>
<dbReference type="EMBL" id="MT143943">
    <property type="protein sequence ID" value="QJH93064.1"/>
    <property type="molecule type" value="Genomic_DNA"/>
</dbReference>
<sequence length="67" mass="7237">MPVKVKEVDGFQVSHGGTVSAKGTTKAKAEAQANLLRGVAHGWRPTGKKAKHHSAPMGEFWDKRSKL</sequence>
<accession>A0A6M3X5L5</accession>
<evidence type="ECO:0000313" key="2">
    <source>
        <dbReference type="EMBL" id="QJH93064.1"/>
    </source>
</evidence>
<proteinExistence type="predicted"/>